<protein>
    <submittedName>
        <fullName evidence="1">Uncharacterized protein</fullName>
    </submittedName>
</protein>
<accession>A0ACC3B7K2</accession>
<keyword evidence="2" id="KW-1185">Reference proteome</keyword>
<reference evidence="1 2" key="1">
    <citation type="journal article" date="2023" name="ACS Omega">
        <title>Identification of the Neoaspergillic Acid Biosynthesis Gene Cluster by Establishing an In Vitro CRISPR-Ribonucleoprotein Genetic System in Aspergillus melleus.</title>
        <authorList>
            <person name="Yuan B."/>
            <person name="Grau M.F."/>
            <person name="Murata R.M."/>
            <person name="Torok T."/>
            <person name="Venkateswaran K."/>
            <person name="Stajich J.E."/>
            <person name="Wang C.C.C."/>
        </authorList>
    </citation>
    <scope>NUCLEOTIDE SEQUENCE [LARGE SCALE GENOMIC DNA]</scope>
    <source>
        <strain evidence="1 2">IMV 1140</strain>
    </source>
</reference>
<gene>
    <name evidence="1" type="ORF">N8T08_003104</name>
</gene>
<dbReference type="Proteomes" id="UP001177260">
    <property type="component" value="Unassembled WGS sequence"/>
</dbReference>
<sequence length="833" mass="94865">MPLRTQTPESKVDISELIDANGDQGTPSPTMSGRSNDAINLISQDMKSLVKKIQDLRHIGIEDNTIALPKICVIGDQSTGKSSLIEGMSEIKVPRSAGTCTRCPMEINLSGSNRGQPWICRVFLSRKYMFDGSHKLTRVPKKTQPLGPWVNQDQEDELFITLSDKDDVQEAIKWAQIAILNPGHASSDYIPGRNADATMDCQVKFSPNVVRLDISAPNFPNLSFYDLPGVISQAEFADERYLVALVENLVRQYISQENCIVLQTLPMTDDATNSSAGRIMRDVRGATERTLGVLTKPDRVQACESYNQWIEILEGDKFSLGHGYFVVQNNPDPSVGHAQAREEEAAFFSSSPWSTELASYRDRFGTRNLQTALSSLLLQQIQGCLPGIIDQINAKAERIDAELKTIPDPPSNNVQYILCRNINQFKELITAHLDGGSSEYPLQKLWGHMALDFQQALIKTRPTVAVRSKSDEQALSPPVERDGDSDCEMTATVQTGMKRKAPPSDAPVRSAPHNLQDRKSAERPSGYHFTEFENFEKPSLVFSWEQIRDINEESYRAGIADQADPKAIEIMRQLSVEHWRDPMNTFIQATHNLVKEMITAQLDKVFLQYFQTGLYKELRHIIDSFLKELKEEHERHAEENYNIEYNKPFTMATVTLDRAIKSAFLKLSQRRWVCRTGIYLSQRNIDRDHPRRESERKKLSPADLGPDMFEQELKMMASTRGYYDIASSRFLDFTCQSVHTKLFSKCREELIPTIEERLGIQDDNAMERCMELMAEHPDRQRRRSHLSKEREKITRAQQSLETAKREEHCDEYGSRVKTEPVNGWMNRDSYVKV</sequence>
<dbReference type="EMBL" id="JAOPJF010000018">
    <property type="protein sequence ID" value="KAK1146317.1"/>
    <property type="molecule type" value="Genomic_DNA"/>
</dbReference>
<organism evidence="1 2">
    <name type="scientific">Aspergillus melleus</name>
    <dbReference type="NCBI Taxonomy" id="138277"/>
    <lineage>
        <taxon>Eukaryota</taxon>
        <taxon>Fungi</taxon>
        <taxon>Dikarya</taxon>
        <taxon>Ascomycota</taxon>
        <taxon>Pezizomycotina</taxon>
        <taxon>Eurotiomycetes</taxon>
        <taxon>Eurotiomycetidae</taxon>
        <taxon>Eurotiales</taxon>
        <taxon>Aspergillaceae</taxon>
        <taxon>Aspergillus</taxon>
        <taxon>Aspergillus subgen. Circumdati</taxon>
    </lineage>
</organism>
<comment type="caution">
    <text evidence="1">The sequence shown here is derived from an EMBL/GenBank/DDBJ whole genome shotgun (WGS) entry which is preliminary data.</text>
</comment>
<evidence type="ECO:0000313" key="2">
    <source>
        <dbReference type="Proteomes" id="UP001177260"/>
    </source>
</evidence>
<proteinExistence type="predicted"/>
<evidence type="ECO:0000313" key="1">
    <source>
        <dbReference type="EMBL" id="KAK1146317.1"/>
    </source>
</evidence>
<name>A0ACC3B7K2_9EURO</name>